<evidence type="ECO:0000259" key="6">
    <source>
        <dbReference type="PROSITE" id="PS50011"/>
    </source>
</evidence>
<dbReference type="EMBL" id="HBGW01042480">
    <property type="protein sequence ID" value="CAD9567700.1"/>
    <property type="molecule type" value="Transcribed_RNA"/>
</dbReference>
<accession>A0A6U6MVK7</accession>
<evidence type="ECO:0000256" key="2">
    <source>
        <dbReference type="ARBA" id="ARBA00022679"/>
    </source>
</evidence>
<keyword evidence="4" id="KW-0418">Kinase</keyword>
<organism evidence="7">
    <name type="scientific">Zooxanthella nutricula</name>
    <dbReference type="NCBI Taxonomy" id="1333877"/>
    <lineage>
        <taxon>Eukaryota</taxon>
        <taxon>Sar</taxon>
        <taxon>Alveolata</taxon>
        <taxon>Dinophyceae</taxon>
        <taxon>Peridiniales</taxon>
        <taxon>Peridiniales incertae sedis</taxon>
        <taxon>Zooxanthella</taxon>
    </lineage>
</organism>
<keyword evidence="2" id="KW-0808">Transferase</keyword>
<evidence type="ECO:0000313" key="7">
    <source>
        <dbReference type="EMBL" id="CAD9567700.1"/>
    </source>
</evidence>
<reference evidence="7" key="1">
    <citation type="submission" date="2021-01" db="EMBL/GenBank/DDBJ databases">
        <authorList>
            <person name="Corre E."/>
            <person name="Pelletier E."/>
            <person name="Niang G."/>
            <person name="Scheremetjew M."/>
            <person name="Finn R."/>
            <person name="Kale V."/>
            <person name="Holt S."/>
            <person name="Cochrane G."/>
            <person name="Meng A."/>
            <person name="Brown T."/>
            <person name="Cohen L."/>
        </authorList>
    </citation>
    <scope>NUCLEOTIDE SEQUENCE</scope>
    <source>
        <strain evidence="7">RCC3387</strain>
    </source>
</reference>
<dbReference type="AlphaFoldDB" id="A0A6U6MVK7"/>
<dbReference type="InterPro" id="IPR000719">
    <property type="entry name" value="Prot_kinase_dom"/>
</dbReference>
<protein>
    <recommendedName>
        <fullName evidence="6">Protein kinase domain-containing protein</fullName>
    </recommendedName>
</protein>
<keyword evidence="5" id="KW-0067">ATP-binding</keyword>
<name>A0A6U6MVK7_9DINO</name>
<keyword evidence="3" id="KW-0547">Nucleotide-binding</keyword>
<dbReference type="PANTHER" id="PTHR24351">
    <property type="entry name" value="RIBOSOMAL PROTEIN S6 KINASE"/>
    <property type="match status" value="1"/>
</dbReference>
<evidence type="ECO:0000256" key="5">
    <source>
        <dbReference type="ARBA" id="ARBA00022840"/>
    </source>
</evidence>
<dbReference type="GO" id="GO:0005524">
    <property type="term" value="F:ATP binding"/>
    <property type="evidence" value="ECO:0007669"/>
    <property type="project" value="UniProtKB-KW"/>
</dbReference>
<gene>
    <name evidence="7" type="ORF">BRAN1462_LOCUS26872</name>
</gene>
<dbReference type="SUPFAM" id="SSF56112">
    <property type="entry name" value="Protein kinase-like (PK-like)"/>
    <property type="match status" value="1"/>
</dbReference>
<keyword evidence="1" id="KW-0723">Serine/threonine-protein kinase</keyword>
<proteinExistence type="predicted"/>
<dbReference type="Pfam" id="PF00069">
    <property type="entry name" value="Pkinase"/>
    <property type="match status" value="1"/>
</dbReference>
<dbReference type="CDD" id="cd00180">
    <property type="entry name" value="PKc"/>
    <property type="match status" value="1"/>
</dbReference>
<sequence length="334" mass="37647">MLTEAEDIVAQERDHWSTVKDFWGMPDCPMSVPTGNLSTICASAAKEIGKGKQGTVSSCQGTAQYGSAEIVVKQILHDNPDPDDLNMINLEFRTLTSSLPFMAVAYDLRRTDRASYIVMQRYVHGDFFRYVDAQNLRPRLVVLKAGFAQLALGLWFFHQQGGIHRDFKASNVLVDEDFRLVIADPGMIAAGCLPAGRPCGGKVGSRFTLPAHFAPDMENLEYGCEVDWWSFVREMSSVLLSGEVKHMTSLQERALDLVNYVRDWSHTTSRMHLAQKRRSLAGGDFSQHPVLQHELWGSSYEARLNYFDKICVKFTPDNATRQRCQDGLRQRAAY</sequence>
<dbReference type="GO" id="GO:0004674">
    <property type="term" value="F:protein serine/threonine kinase activity"/>
    <property type="evidence" value="ECO:0007669"/>
    <property type="project" value="UniProtKB-KW"/>
</dbReference>
<evidence type="ECO:0000256" key="3">
    <source>
        <dbReference type="ARBA" id="ARBA00022741"/>
    </source>
</evidence>
<feature type="domain" description="Protein kinase" evidence="6">
    <location>
        <begin position="42"/>
        <end position="334"/>
    </location>
</feature>
<evidence type="ECO:0000256" key="1">
    <source>
        <dbReference type="ARBA" id="ARBA00022527"/>
    </source>
</evidence>
<dbReference type="InterPro" id="IPR011009">
    <property type="entry name" value="Kinase-like_dom_sf"/>
</dbReference>
<dbReference type="Gene3D" id="1.10.510.10">
    <property type="entry name" value="Transferase(Phosphotransferase) domain 1"/>
    <property type="match status" value="1"/>
</dbReference>
<dbReference type="PROSITE" id="PS50011">
    <property type="entry name" value="PROTEIN_KINASE_DOM"/>
    <property type="match status" value="1"/>
</dbReference>
<evidence type="ECO:0000256" key="4">
    <source>
        <dbReference type="ARBA" id="ARBA00022777"/>
    </source>
</evidence>